<sequence length="100" mass="11415">MDVPAGKIVCLSKALSKNEDMENEEICSDEMDIENIGNAEINSKENNPRLWLAVNNAAVRNAEKLILDENSSDDIDFDEIYVNHRKRTIVWKKLRGLILN</sequence>
<evidence type="ECO:0000313" key="2">
    <source>
        <dbReference type="Proteomes" id="UP001516400"/>
    </source>
</evidence>
<name>A0ABD2MQS1_9CUCU</name>
<protein>
    <submittedName>
        <fullName evidence="1">Uncharacterized protein</fullName>
    </submittedName>
</protein>
<comment type="caution">
    <text evidence="1">The sequence shown here is derived from an EMBL/GenBank/DDBJ whole genome shotgun (WGS) entry which is preliminary data.</text>
</comment>
<gene>
    <name evidence="1" type="ORF">HHI36_007776</name>
</gene>
<dbReference type="AlphaFoldDB" id="A0ABD2MQS1"/>
<keyword evidence="2" id="KW-1185">Reference proteome</keyword>
<dbReference type="EMBL" id="JABFTP020000021">
    <property type="protein sequence ID" value="KAL3268673.1"/>
    <property type="molecule type" value="Genomic_DNA"/>
</dbReference>
<proteinExistence type="predicted"/>
<reference evidence="1 2" key="1">
    <citation type="journal article" date="2021" name="BMC Biol.">
        <title>Horizontally acquired antibacterial genes associated with adaptive radiation of ladybird beetles.</title>
        <authorList>
            <person name="Li H.S."/>
            <person name="Tang X.F."/>
            <person name="Huang Y.H."/>
            <person name="Xu Z.Y."/>
            <person name="Chen M.L."/>
            <person name="Du X.Y."/>
            <person name="Qiu B.Y."/>
            <person name="Chen P.T."/>
            <person name="Zhang W."/>
            <person name="Slipinski A."/>
            <person name="Escalona H.E."/>
            <person name="Waterhouse R.M."/>
            <person name="Zwick A."/>
            <person name="Pang H."/>
        </authorList>
    </citation>
    <scope>NUCLEOTIDE SEQUENCE [LARGE SCALE GENOMIC DNA]</scope>
    <source>
        <strain evidence="1">SYSU2018</strain>
    </source>
</reference>
<dbReference type="Proteomes" id="UP001516400">
    <property type="component" value="Unassembled WGS sequence"/>
</dbReference>
<evidence type="ECO:0000313" key="1">
    <source>
        <dbReference type="EMBL" id="KAL3268673.1"/>
    </source>
</evidence>
<organism evidence="1 2">
    <name type="scientific">Cryptolaemus montrouzieri</name>
    <dbReference type="NCBI Taxonomy" id="559131"/>
    <lineage>
        <taxon>Eukaryota</taxon>
        <taxon>Metazoa</taxon>
        <taxon>Ecdysozoa</taxon>
        <taxon>Arthropoda</taxon>
        <taxon>Hexapoda</taxon>
        <taxon>Insecta</taxon>
        <taxon>Pterygota</taxon>
        <taxon>Neoptera</taxon>
        <taxon>Endopterygota</taxon>
        <taxon>Coleoptera</taxon>
        <taxon>Polyphaga</taxon>
        <taxon>Cucujiformia</taxon>
        <taxon>Coccinelloidea</taxon>
        <taxon>Coccinellidae</taxon>
        <taxon>Scymninae</taxon>
        <taxon>Scymnini</taxon>
        <taxon>Cryptolaemus</taxon>
    </lineage>
</organism>
<accession>A0ABD2MQS1</accession>